<sequence>MISSLNQVCGQCKGLFEHAAHLLTSESEDDNISDDVAIEFTEEHHSILIANNNAKSCHMCSLIAHVFPHILEAYDPQSPIQWVMWGDKGDQLLDLGFQIRKYDFIQDLRIQISAKAAVSLHHTPATWSFEALQTVQAWMQTCTSSTTTHRQCERPPMKRQLPLRLVDVMPDQPHQVYSGSTLTREEFQALDTDEAPPVRIISTKSLPLDIRYMTLSHRWGNSPSIILNSTTAPTLLNSNIPLELLNSPNAKLFRHAMYVTRCLGIRYLWIDSMCIMQDDDSEKAKEIALMGEIYYNSSLNISATDSTSGADGLIFNRDVLKTSPCQLSVHLPGVIETLDLIAFHNKILVESDEGELNRRGWVLQERILSPRVLHFTKHQVFWECNSLLASDIRPEGEPIDPTSAGDMRGILSASYSAALPDDTMNALWYDVVRQYSATSLSFSGDRLLAVSALAERYSILSSQSPDEYVAGIWMAHLPLALVWRRIPRTEAPSMSLQNMNQEQIAPTWSWAALTCAVESADMDYLHPNIAVVQIGGIQRRSASQFDGVTSCWLRVRGHMCKVEQGAETASIEMVWDKLAADDGGGASRLFLLYVAYRSFRSRKDMRGLVLRRTNKRGQYIRVGAFSTSNFDIEWTYIGEAFAGKTHNLEEEDFLEVTESKGYTVEII</sequence>
<dbReference type="OrthoDB" id="4892393at2759"/>
<dbReference type="Proteomes" id="UP000034112">
    <property type="component" value="Unassembled WGS sequence"/>
</dbReference>
<dbReference type="InterPro" id="IPR010730">
    <property type="entry name" value="HET"/>
</dbReference>
<gene>
    <name evidence="2" type="ORF">THAR02_10229</name>
</gene>
<accession>A0A0F9ZWX4</accession>
<organism evidence="2 3">
    <name type="scientific">Trichoderma harzianum</name>
    <name type="common">Hypocrea lixii</name>
    <dbReference type="NCBI Taxonomy" id="5544"/>
    <lineage>
        <taxon>Eukaryota</taxon>
        <taxon>Fungi</taxon>
        <taxon>Dikarya</taxon>
        <taxon>Ascomycota</taxon>
        <taxon>Pezizomycotina</taxon>
        <taxon>Sordariomycetes</taxon>
        <taxon>Hypocreomycetidae</taxon>
        <taxon>Hypocreales</taxon>
        <taxon>Hypocreaceae</taxon>
        <taxon>Trichoderma</taxon>
    </lineage>
</organism>
<evidence type="ECO:0000259" key="1">
    <source>
        <dbReference type="Pfam" id="PF06985"/>
    </source>
</evidence>
<feature type="domain" description="Heterokaryon incompatibility" evidence="1">
    <location>
        <begin position="212"/>
        <end position="365"/>
    </location>
</feature>
<comment type="caution">
    <text evidence="2">The sequence shown here is derived from an EMBL/GenBank/DDBJ whole genome shotgun (WGS) entry which is preliminary data.</text>
</comment>
<dbReference type="OMA" id="IDSMCIM"/>
<evidence type="ECO:0000313" key="3">
    <source>
        <dbReference type="Proteomes" id="UP000034112"/>
    </source>
</evidence>
<proteinExistence type="predicted"/>
<dbReference type="EMBL" id="JOKZ01000522">
    <property type="protein sequence ID" value="KKO97668.1"/>
    <property type="molecule type" value="Genomic_DNA"/>
</dbReference>
<name>A0A0F9ZWX4_TRIHA</name>
<evidence type="ECO:0000313" key="2">
    <source>
        <dbReference type="EMBL" id="KKO97668.1"/>
    </source>
</evidence>
<reference evidence="3" key="1">
    <citation type="journal article" date="2015" name="Genome Announc.">
        <title>Draft whole-genome sequence of the biocontrol agent Trichoderma harzianum T6776.</title>
        <authorList>
            <person name="Baroncelli R."/>
            <person name="Piaggeschi G."/>
            <person name="Fiorini L."/>
            <person name="Bertolini E."/>
            <person name="Zapparata A."/>
            <person name="Pe M.E."/>
            <person name="Sarrocco S."/>
            <person name="Vannacci G."/>
        </authorList>
    </citation>
    <scope>NUCLEOTIDE SEQUENCE [LARGE SCALE GENOMIC DNA]</scope>
    <source>
        <strain evidence="3">T6776</strain>
    </source>
</reference>
<dbReference type="AlphaFoldDB" id="A0A0F9ZWX4"/>
<dbReference type="PANTHER" id="PTHR33112">
    <property type="entry name" value="DOMAIN PROTEIN, PUTATIVE-RELATED"/>
    <property type="match status" value="1"/>
</dbReference>
<dbReference type="PANTHER" id="PTHR33112:SF16">
    <property type="entry name" value="HETEROKARYON INCOMPATIBILITY DOMAIN-CONTAINING PROTEIN"/>
    <property type="match status" value="1"/>
</dbReference>
<dbReference type="Pfam" id="PF06985">
    <property type="entry name" value="HET"/>
    <property type="match status" value="1"/>
</dbReference>
<protein>
    <recommendedName>
        <fullName evidence="1">Heterokaryon incompatibility domain-containing protein</fullName>
    </recommendedName>
</protein>